<accession>A0A0F9JP48</accession>
<reference evidence="1" key="1">
    <citation type="journal article" date="2015" name="Nature">
        <title>Complex archaea that bridge the gap between prokaryotes and eukaryotes.</title>
        <authorList>
            <person name="Spang A."/>
            <person name="Saw J.H."/>
            <person name="Jorgensen S.L."/>
            <person name="Zaremba-Niedzwiedzka K."/>
            <person name="Martijn J."/>
            <person name="Lind A.E."/>
            <person name="van Eijk R."/>
            <person name="Schleper C."/>
            <person name="Guy L."/>
            <person name="Ettema T.J."/>
        </authorList>
    </citation>
    <scope>NUCLEOTIDE SEQUENCE</scope>
</reference>
<name>A0A0F9JP48_9ZZZZ</name>
<dbReference type="EMBL" id="LAZR01009627">
    <property type="protein sequence ID" value="KKM71478.1"/>
    <property type="molecule type" value="Genomic_DNA"/>
</dbReference>
<gene>
    <name evidence="1" type="ORF">LCGC14_1430260</name>
</gene>
<dbReference type="AlphaFoldDB" id="A0A0F9JP48"/>
<comment type="caution">
    <text evidence="1">The sequence shown here is derived from an EMBL/GenBank/DDBJ whole genome shotgun (WGS) entry which is preliminary data.</text>
</comment>
<proteinExistence type="predicted"/>
<protein>
    <submittedName>
        <fullName evidence="1">Uncharacterized protein</fullName>
    </submittedName>
</protein>
<sequence length="97" mass="10934">MARQGQPQGWNERHRVGLKDITLPEGVVFYSTPGHGYLRVDTRKHSATVTVYDYTDGPHHVLLEEDCSMTVWLAEHGLIPMLPYIANMQAQMVANSV</sequence>
<evidence type="ECO:0000313" key="1">
    <source>
        <dbReference type="EMBL" id="KKM71478.1"/>
    </source>
</evidence>
<organism evidence="1">
    <name type="scientific">marine sediment metagenome</name>
    <dbReference type="NCBI Taxonomy" id="412755"/>
    <lineage>
        <taxon>unclassified sequences</taxon>
        <taxon>metagenomes</taxon>
        <taxon>ecological metagenomes</taxon>
    </lineage>
</organism>